<dbReference type="InterPro" id="IPR029063">
    <property type="entry name" value="SAM-dependent_MTases_sf"/>
</dbReference>
<dbReference type="RefSeq" id="WP_196991461.1">
    <property type="nucleotide sequence ID" value="NZ_JADWYR010000002.1"/>
</dbReference>
<dbReference type="Pfam" id="PF13489">
    <property type="entry name" value="Methyltransf_23"/>
    <property type="match status" value="1"/>
</dbReference>
<comment type="caution">
    <text evidence="1">The sequence shown here is derived from an EMBL/GenBank/DDBJ whole genome shotgun (WGS) entry which is preliminary data.</text>
</comment>
<reference evidence="1" key="1">
    <citation type="submission" date="2020-11" db="EMBL/GenBank/DDBJ databases">
        <title>Bacterial whole genome sequence for Panacibacter sp. DH6.</title>
        <authorList>
            <person name="Le V."/>
            <person name="Ko S."/>
            <person name="Ahn C.-Y."/>
            <person name="Oh H.-M."/>
        </authorList>
    </citation>
    <scope>NUCLEOTIDE SEQUENCE</scope>
    <source>
        <strain evidence="1">DH6</strain>
    </source>
</reference>
<dbReference type="AlphaFoldDB" id="A0A931E913"/>
<dbReference type="GO" id="GO:0032259">
    <property type="term" value="P:methylation"/>
    <property type="evidence" value="ECO:0007669"/>
    <property type="project" value="UniProtKB-KW"/>
</dbReference>
<protein>
    <submittedName>
        <fullName evidence="1">Class I SAM-dependent methyltransferase</fullName>
    </submittedName>
</protein>
<sequence length="262" mass="30745">MQKRHLDRQLYFNEQSISTKKFVLPYITNTNNPQQKASRHYRVLEVGCGEGGNLQPFLESGYECWGVELTKTSYDNALKFYAEHPFKENIHILNKDIYDVTVSEVKGPFDIIFLKDVIEHIPHQENFMKHLKQFMSADGVVFFAFPPWRMPFGGHQQVSTSKWVSHCPYIHLLPKCMLRLFGVSGGDIEFLEDLRKTGIGIRRFDKILKAENYTVIKKTQWLINPNYETKFGLKPRKLPRVLHIPFLQDFYTSAMYYLIKKS</sequence>
<dbReference type="Gene3D" id="3.40.50.150">
    <property type="entry name" value="Vaccinia Virus protein VP39"/>
    <property type="match status" value="1"/>
</dbReference>
<dbReference type="SUPFAM" id="SSF53335">
    <property type="entry name" value="S-adenosyl-L-methionine-dependent methyltransferases"/>
    <property type="match status" value="1"/>
</dbReference>
<evidence type="ECO:0000313" key="2">
    <source>
        <dbReference type="Proteomes" id="UP000628448"/>
    </source>
</evidence>
<dbReference type="PANTHER" id="PTHR43861">
    <property type="entry name" value="TRANS-ACONITATE 2-METHYLTRANSFERASE-RELATED"/>
    <property type="match status" value="1"/>
</dbReference>
<keyword evidence="1" id="KW-0489">Methyltransferase</keyword>
<proteinExistence type="predicted"/>
<dbReference type="EMBL" id="JADWYR010000002">
    <property type="protein sequence ID" value="MBG9377374.1"/>
    <property type="molecule type" value="Genomic_DNA"/>
</dbReference>
<accession>A0A931E913</accession>
<evidence type="ECO:0000313" key="1">
    <source>
        <dbReference type="EMBL" id="MBG9377374.1"/>
    </source>
</evidence>
<gene>
    <name evidence="1" type="ORF">I5907_14115</name>
</gene>
<keyword evidence="1" id="KW-0808">Transferase</keyword>
<organism evidence="1 2">
    <name type="scientific">Panacibacter microcysteis</name>
    <dbReference type="NCBI Taxonomy" id="2793269"/>
    <lineage>
        <taxon>Bacteria</taxon>
        <taxon>Pseudomonadati</taxon>
        <taxon>Bacteroidota</taxon>
        <taxon>Chitinophagia</taxon>
        <taxon>Chitinophagales</taxon>
        <taxon>Chitinophagaceae</taxon>
        <taxon>Panacibacter</taxon>
    </lineage>
</organism>
<keyword evidence="2" id="KW-1185">Reference proteome</keyword>
<dbReference type="GO" id="GO:0008168">
    <property type="term" value="F:methyltransferase activity"/>
    <property type="evidence" value="ECO:0007669"/>
    <property type="project" value="UniProtKB-KW"/>
</dbReference>
<dbReference type="CDD" id="cd02440">
    <property type="entry name" value="AdoMet_MTases"/>
    <property type="match status" value="1"/>
</dbReference>
<dbReference type="Proteomes" id="UP000628448">
    <property type="component" value="Unassembled WGS sequence"/>
</dbReference>
<name>A0A931E913_9BACT</name>